<dbReference type="EMBL" id="JBJURJ010000022">
    <property type="protein sequence ID" value="MFM9331762.1"/>
    <property type="molecule type" value="Genomic_DNA"/>
</dbReference>
<accession>A0ACC7P522</accession>
<reference evidence="1" key="1">
    <citation type="submission" date="2024-12" db="EMBL/GenBank/DDBJ databases">
        <authorList>
            <person name="Wu N."/>
        </authorList>
    </citation>
    <scope>NUCLEOTIDE SEQUENCE</scope>
    <source>
        <strain evidence="1">P15</strain>
    </source>
</reference>
<protein>
    <submittedName>
        <fullName evidence="1">RNA polymerase sigma factor SigY</fullName>
    </submittedName>
</protein>
<gene>
    <name evidence="1" type="primary">sigY</name>
    <name evidence="1" type="ORF">ACI1P1_26030</name>
</gene>
<keyword evidence="2" id="KW-1185">Reference proteome</keyword>
<comment type="caution">
    <text evidence="1">The sequence shown here is derived from an EMBL/GenBank/DDBJ whole genome shotgun (WGS) entry which is preliminary data.</text>
</comment>
<evidence type="ECO:0000313" key="1">
    <source>
        <dbReference type="EMBL" id="MFM9331762.1"/>
    </source>
</evidence>
<proteinExistence type="predicted"/>
<dbReference type="Proteomes" id="UP001631969">
    <property type="component" value="Unassembled WGS sequence"/>
</dbReference>
<organism evidence="1 2">
    <name type="scientific">Paenibacillus mesotrionivorans</name>
    <dbReference type="NCBI Taxonomy" id="3160968"/>
    <lineage>
        <taxon>Bacteria</taxon>
        <taxon>Bacillati</taxon>
        <taxon>Bacillota</taxon>
        <taxon>Bacilli</taxon>
        <taxon>Bacillales</taxon>
        <taxon>Paenibacillaceae</taxon>
        <taxon>Paenibacillus</taxon>
    </lineage>
</organism>
<name>A0ACC7P522_9BACL</name>
<sequence length="178" mass="20948">MIFLQDGEESRLIEQAGRGDKQAMQILLQTHYTFLVKYLVKITLQPYLAEDLAQETMLRCMEKIRLYNGKSRFSTWMMTIASRLFIDYTRKQKRERFLLEQEQAVRKLKWQAQQMEETGTEIWEALAALDEEHRVSVILKHYYGYAYEEIGEILGIPAGTVKSRVHNGVRALRKELEA</sequence>
<evidence type="ECO:0000313" key="2">
    <source>
        <dbReference type="Proteomes" id="UP001631969"/>
    </source>
</evidence>